<dbReference type="AlphaFoldDB" id="A0A918VL95"/>
<accession>A0A918VL95</accession>
<sequence>MSRTRLHTSLRPGETPVCDRSTGEIRVPIALYDLDTHQGDTSLVMSRREAEALFASLRAALVPVPEQRTMRPEAVR</sequence>
<keyword evidence="2" id="KW-1185">Reference proteome</keyword>
<organism evidence="1 2">
    <name type="scientific">Streptomyces echinoruber</name>
    <dbReference type="NCBI Taxonomy" id="68898"/>
    <lineage>
        <taxon>Bacteria</taxon>
        <taxon>Bacillati</taxon>
        <taxon>Actinomycetota</taxon>
        <taxon>Actinomycetes</taxon>
        <taxon>Kitasatosporales</taxon>
        <taxon>Streptomycetaceae</taxon>
        <taxon>Streptomyces</taxon>
    </lineage>
</organism>
<dbReference type="EMBL" id="BMWH01000025">
    <property type="protein sequence ID" value="GHA05688.1"/>
    <property type="molecule type" value="Genomic_DNA"/>
</dbReference>
<reference evidence="1" key="2">
    <citation type="submission" date="2020-09" db="EMBL/GenBank/DDBJ databases">
        <authorList>
            <person name="Sun Q."/>
            <person name="Ohkuma M."/>
        </authorList>
    </citation>
    <scope>NUCLEOTIDE SEQUENCE</scope>
    <source>
        <strain evidence="1">JCM 5016</strain>
    </source>
</reference>
<dbReference type="RefSeq" id="WP_190059853.1">
    <property type="nucleotide sequence ID" value="NZ_BMWH01000025.1"/>
</dbReference>
<dbReference type="Proteomes" id="UP000623010">
    <property type="component" value="Unassembled WGS sequence"/>
</dbReference>
<protein>
    <submittedName>
        <fullName evidence="1">Uncharacterized protein</fullName>
    </submittedName>
</protein>
<evidence type="ECO:0000313" key="1">
    <source>
        <dbReference type="EMBL" id="GHA05688.1"/>
    </source>
</evidence>
<proteinExistence type="predicted"/>
<comment type="caution">
    <text evidence="1">The sequence shown here is derived from an EMBL/GenBank/DDBJ whole genome shotgun (WGS) entry which is preliminary data.</text>
</comment>
<name>A0A918VL95_9ACTN</name>
<gene>
    <name evidence="1" type="ORF">GCM10010389_51450</name>
</gene>
<evidence type="ECO:0000313" key="2">
    <source>
        <dbReference type="Proteomes" id="UP000623010"/>
    </source>
</evidence>
<reference evidence="1" key="1">
    <citation type="journal article" date="2014" name="Int. J. Syst. Evol. Microbiol.">
        <title>Complete genome sequence of Corynebacterium casei LMG S-19264T (=DSM 44701T), isolated from a smear-ripened cheese.</title>
        <authorList>
            <consortium name="US DOE Joint Genome Institute (JGI-PGF)"/>
            <person name="Walter F."/>
            <person name="Albersmeier A."/>
            <person name="Kalinowski J."/>
            <person name="Ruckert C."/>
        </authorList>
    </citation>
    <scope>NUCLEOTIDE SEQUENCE</scope>
    <source>
        <strain evidence="1">JCM 5016</strain>
    </source>
</reference>